<dbReference type="Proteomes" id="UP000016933">
    <property type="component" value="Unassembled WGS sequence"/>
</dbReference>
<name>N1PL74_DOTSN</name>
<feature type="compositionally biased region" description="Acidic residues" evidence="1">
    <location>
        <begin position="34"/>
        <end position="47"/>
    </location>
</feature>
<feature type="region of interest" description="Disordered" evidence="1">
    <location>
        <begin position="34"/>
        <end position="71"/>
    </location>
</feature>
<gene>
    <name evidence="2" type="ORF">DOTSEDRAFT_45620</name>
</gene>
<feature type="compositionally biased region" description="Basic and acidic residues" evidence="1">
    <location>
        <begin position="56"/>
        <end position="65"/>
    </location>
</feature>
<accession>N1PL74</accession>
<dbReference type="HOGENOM" id="CLU_2740002_0_0_1"/>
<evidence type="ECO:0000313" key="2">
    <source>
        <dbReference type="EMBL" id="EME42061.1"/>
    </source>
</evidence>
<sequence>MAVENVATPSDISGRAMVDEILRRCDEEVGAEGLDDVDDDKEIEGDAESVGLSSGGDDRLDREGHWYGIEG</sequence>
<evidence type="ECO:0000313" key="3">
    <source>
        <dbReference type="Proteomes" id="UP000016933"/>
    </source>
</evidence>
<reference evidence="2 3" key="2">
    <citation type="journal article" date="2012" name="PLoS Pathog.">
        <title>Diverse lifestyles and strategies of plant pathogenesis encoded in the genomes of eighteen Dothideomycetes fungi.</title>
        <authorList>
            <person name="Ohm R.A."/>
            <person name="Feau N."/>
            <person name="Henrissat B."/>
            <person name="Schoch C.L."/>
            <person name="Horwitz B.A."/>
            <person name="Barry K.W."/>
            <person name="Condon B.J."/>
            <person name="Copeland A.C."/>
            <person name="Dhillon B."/>
            <person name="Glaser F."/>
            <person name="Hesse C.N."/>
            <person name="Kosti I."/>
            <person name="LaButti K."/>
            <person name="Lindquist E.A."/>
            <person name="Lucas S."/>
            <person name="Salamov A.A."/>
            <person name="Bradshaw R.E."/>
            <person name="Ciuffetti L."/>
            <person name="Hamelin R.C."/>
            <person name="Kema G.H.J."/>
            <person name="Lawrence C."/>
            <person name="Scott J.A."/>
            <person name="Spatafora J.W."/>
            <person name="Turgeon B.G."/>
            <person name="de Wit P.J.G.M."/>
            <person name="Zhong S."/>
            <person name="Goodwin S.B."/>
            <person name="Grigoriev I.V."/>
        </authorList>
    </citation>
    <scope>NUCLEOTIDE SEQUENCE [LARGE SCALE GENOMIC DNA]</scope>
    <source>
        <strain evidence="3">NZE10 / CBS 128990</strain>
    </source>
</reference>
<dbReference type="AlphaFoldDB" id="N1PL74"/>
<proteinExistence type="predicted"/>
<protein>
    <submittedName>
        <fullName evidence="2">Uncharacterized protein</fullName>
    </submittedName>
</protein>
<dbReference type="OrthoDB" id="3800738at2759"/>
<organism evidence="2 3">
    <name type="scientific">Dothistroma septosporum (strain NZE10 / CBS 128990)</name>
    <name type="common">Red band needle blight fungus</name>
    <name type="synonym">Mycosphaerella pini</name>
    <dbReference type="NCBI Taxonomy" id="675120"/>
    <lineage>
        <taxon>Eukaryota</taxon>
        <taxon>Fungi</taxon>
        <taxon>Dikarya</taxon>
        <taxon>Ascomycota</taxon>
        <taxon>Pezizomycotina</taxon>
        <taxon>Dothideomycetes</taxon>
        <taxon>Dothideomycetidae</taxon>
        <taxon>Mycosphaerellales</taxon>
        <taxon>Mycosphaerellaceae</taxon>
        <taxon>Dothistroma</taxon>
    </lineage>
</organism>
<reference evidence="3" key="1">
    <citation type="journal article" date="2012" name="PLoS Genet.">
        <title>The genomes of the fungal plant pathogens Cladosporium fulvum and Dothistroma septosporum reveal adaptation to different hosts and lifestyles but also signatures of common ancestry.</title>
        <authorList>
            <person name="de Wit P.J.G.M."/>
            <person name="van der Burgt A."/>
            <person name="Oekmen B."/>
            <person name="Stergiopoulos I."/>
            <person name="Abd-Elsalam K.A."/>
            <person name="Aerts A.L."/>
            <person name="Bahkali A.H."/>
            <person name="Beenen H.G."/>
            <person name="Chettri P."/>
            <person name="Cox M.P."/>
            <person name="Datema E."/>
            <person name="de Vries R.P."/>
            <person name="Dhillon B."/>
            <person name="Ganley A.R."/>
            <person name="Griffiths S.A."/>
            <person name="Guo Y."/>
            <person name="Hamelin R.C."/>
            <person name="Henrissat B."/>
            <person name="Kabir M.S."/>
            <person name="Jashni M.K."/>
            <person name="Kema G."/>
            <person name="Klaubauf S."/>
            <person name="Lapidus A."/>
            <person name="Levasseur A."/>
            <person name="Lindquist E."/>
            <person name="Mehrabi R."/>
            <person name="Ohm R.A."/>
            <person name="Owen T.J."/>
            <person name="Salamov A."/>
            <person name="Schwelm A."/>
            <person name="Schijlen E."/>
            <person name="Sun H."/>
            <person name="van den Burg H.A."/>
            <person name="van Ham R.C.H.J."/>
            <person name="Zhang S."/>
            <person name="Goodwin S.B."/>
            <person name="Grigoriev I.V."/>
            <person name="Collemare J."/>
            <person name="Bradshaw R.E."/>
        </authorList>
    </citation>
    <scope>NUCLEOTIDE SEQUENCE [LARGE SCALE GENOMIC DNA]</scope>
    <source>
        <strain evidence="3">NZE10 / CBS 128990</strain>
    </source>
</reference>
<dbReference type="EMBL" id="KB446541">
    <property type="protein sequence ID" value="EME42061.1"/>
    <property type="molecule type" value="Genomic_DNA"/>
</dbReference>
<keyword evidence="3" id="KW-1185">Reference proteome</keyword>
<evidence type="ECO:0000256" key="1">
    <source>
        <dbReference type="SAM" id="MobiDB-lite"/>
    </source>
</evidence>